<dbReference type="EMBL" id="JBCGDO010000019">
    <property type="protein sequence ID" value="MEM0543484.1"/>
    <property type="molecule type" value="Genomic_DNA"/>
</dbReference>
<organism evidence="1 2">
    <name type="scientific">Flavobacterium aureirubrum</name>
    <dbReference type="NCBI Taxonomy" id="3133147"/>
    <lineage>
        <taxon>Bacteria</taxon>
        <taxon>Pseudomonadati</taxon>
        <taxon>Bacteroidota</taxon>
        <taxon>Flavobacteriia</taxon>
        <taxon>Flavobacteriales</taxon>
        <taxon>Flavobacteriaceae</taxon>
        <taxon>Flavobacterium</taxon>
    </lineage>
</organism>
<proteinExistence type="predicted"/>
<sequence>MEILKDKKSFEKLFKDKYQKDSQISLFDDDFNIDPDLLADNKLSDFNAKNK</sequence>
<gene>
    <name evidence="1" type="ORF">WFZ85_12725</name>
</gene>
<reference evidence="1 2" key="1">
    <citation type="submission" date="2024-03" db="EMBL/GenBank/DDBJ databases">
        <title>Two novel species of the genus Flavobacterium exhibiting potentially degradation of complex polysaccharides.</title>
        <authorList>
            <person name="Lian X."/>
        </authorList>
    </citation>
    <scope>NUCLEOTIDE SEQUENCE [LARGE SCALE GENOMIC DNA]</scope>
    <source>
        <strain evidence="2">j3</strain>
    </source>
</reference>
<evidence type="ECO:0000313" key="1">
    <source>
        <dbReference type="EMBL" id="MEM0543484.1"/>
    </source>
</evidence>
<dbReference type="RefSeq" id="WP_342696679.1">
    <property type="nucleotide sequence ID" value="NZ_JBCGDO010000019.1"/>
</dbReference>
<dbReference type="Proteomes" id="UP001460072">
    <property type="component" value="Unassembled WGS sequence"/>
</dbReference>
<keyword evidence="2" id="KW-1185">Reference proteome</keyword>
<comment type="caution">
    <text evidence="1">The sequence shown here is derived from an EMBL/GenBank/DDBJ whole genome shotgun (WGS) entry which is preliminary data.</text>
</comment>
<name>A0ABU9N9C6_9FLAO</name>
<evidence type="ECO:0000313" key="2">
    <source>
        <dbReference type="Proteomes" id="UP001460072"/>
    </source>
</evidence>
<protein>
    <submittedName>
        <fullName evidence="1">Uncharacterized protein</fullName>
    </submittedName>
</protein>
<accession>A0ABU9N9C6</accession>